<proteinExistence type="inferred from homology"/>
<dbReference type="SUPFAM" id="SSF56954">
    <property type="entry name" value="Outer membrane efflux proteins (OEP)"/>
    <property type="match status" value="1"/>
</dbReference>
<keyword evidence="7" id="KW-0998">Cell outer membrane</keyword>
<dbReference type="PANTHER" id="PTHR30026:SF20">
    <property type="entry name" value="OUTER MEMBRANE PROTEIN TOLC"/>
    <property type="match status" value="1"/>
</dbReference>
<evidence type="ECO:0000256" key="3">
    <source>
        <dbReference type="ARBA" id="ARBA00022448"/>
    </source>
</evidence>
<dbReference type="GO" id="GO:0009279">
    <property type="term" value="C:cell outer membrane"/>
    <property type="evidence" value="ECO:0007669"/>
    <property type="project" value="UniProtKB-SubCell"/>
</dbReference>
<gene>
    <name evidence="9" type="ORF">KL86DYS1_30564</name>
</gene>
<dbReference type="RefSeq" id="WP_296942506.1">
    <property type="nucleotide sequence ID" value="NZ_LT599032.1"/>
</dbReference>
<keyword evidence="3" id="KW-0813">Transport</keyword>
<feature type="signal peptide" evidence="8">
    <location>
        <begin position="1"/>
        <end position="19"/>
    </location>
</feature>
<keyword evidence="8" id="KW-0732">Signal</keyword>
<dbReference type="InterPro" id="IPR051906">
    <property type="entry name" value="TolC-like"/>
</dbReference>
<dbReference type="PANTHER" id="PTHR30026">
    <property type="entry name" value="OUTER MEMBRANE PROTEIN TOLC"/>
    <property type="match status" value="1"/>
</dbReference>
<dbReference type="Pfam" id="PF02321">
    <property type="entry name" value="OEP"/>
    <property type="match status" value="2"/>
</dbReference>
<dbReference type="GO" id="GO:0015288">
    <property type="term" value="F:porin activity"/>
    <property type="evidence" value="ECO:0007669"/>
    <property type="project" value="TreeGrafter"/>
</dbReference>
<name>A0A212JVB1_9BACT</name>
<dbReference type="EMBL" id="FLUM01000003">
    <property type="protein sequence ID" value="SBW03394.1"/>
    <property type="molecule type" value="Genomic_DNA"/>
</dbReference>
<evidence type="ECO:0000256" key="7">
    <source>
        <dbReference type="ARBA" id="ARBA00023237"/>
    </source>
</evidence>
<sequence>MKKYIISCSLLLVCLCSQAQNKWTLRQCVDYAVENNIELKQQSLDVKNSEINLSTSKNSRLPDLNASLGQSFNFGRSTLGTNVSEAVNSSRSSFSVSTSVPIFTGFRIPNQIKADELTLHAAMEGLKKAQENLELQVVSLYLDVLFKKEILKAYQEQAGLSKQQVDRTSMLVESGKVPASQLYDIKAQLAKDESNVTMADNDLALSLLNLSQALNLASSDAFDIEEPKVDNIVDNNLGSVLPPNQVYQMALGIKPHIKEAEYKLESSKKTLKVAQAGYWPTLGFSAGYSTSYQSVSGQNNVSFSKQIRDFGSEYLSFSLSIPIFNRFETRNRVRSARLSIENQNLALDNVKLALYKEIQQAYQSAVSSQAKYNSASKAYEAADESFKYARERYDIGKSTVFEFNEAQTKLLTSKSERIQAKYDFIFRAKILDFYQGKEIDIE</sequence>
<dbReference type="GO" id="GO:1990281">
    <property type="term" value="C:efflux pump complex"/>
    <property type="evidence" value="ECO:0007669"/>
    <property type="project" value="TreeGrafter"/>
</dbReference>
<dbReference type="GO" id="GO:0015562">
    <property type="term" value="F:efflux transmembrane transporter activity"/>
    <property type="evidence" value="ECO:0007669"/>
    <property type="project" value="InterPro"/>
</dbReference>
<dbReference type="AlphaFoldDB" id="A0A212JVB1"/>
<keyword evidence="5" id="KW-0812">Transmembrane</keyword>
<dbReference type="InterPro" id="IPR003423">
    <property type="entry name" value="OMP_efflux"/>
</dbReference>
<evidence type="ECO:0000313" key="9">
    <source>
        <dbReference type="EMBL" id="SBW03394.1"/>
    </source>
</evidence>
<reference evidence="9" key="1">
    <citation type="submission" date="2016-04" db="EMBL/GenBank/DDBJ databases">
        <authorList>
            <person name="Evans L.H."/>
            <person name="Alamgir A."/>
            <person name="Owens N."/>
            <person name="Weber N.D."/>
            <person name="Virtaneva K."/>
            <person name="Barbian K."/>
            <person name="Babar A."/>
            <person name="Rosenke K."/>
        </authorList>
    </citation>
    <scope>NUCLEOTIDE SEQUENCE</scope>
    <source>
        <strain evidence="9">86-1</strain>
    </source>
</reference>
<feature type="chain" id="PRO_5013007606" description="Outer membrane efflux protein" evidence="8">
    <location>
        <begin position="20"/>
        <end position="442"/>
    </location>
</feature>
<evidence type="ECO:0000256" key="6">
    <source>
        <dbReference type="ARBA" id="ARBA00023136"/>
    </source>
</evidence>
<evidence type="ECO:0000256" key="5">
    <source>
        <dbReference type="ARBA" id="ARBA00022692"/>
    </source>
</evidence>
<evidence type="ECO:0000256" key="1">
    <source>
        <dbReference type="ARBA" id="ARBA00004442"/>
    </source>
</evidence>
<evidence type="ECO:0000256" key="4">
    <source>
        <dbReference type="ARBA" id="ARBA00022452"/>
    </source>
</evidence>
<accession>A0A212JVB1</accession>
<evidence type="ECO:0000256" key="2">
    <source>
        <dbReference type="ARBA" id="ARBA00007613"/>
    </source>
</evidence>
<comment type="similarity">
    <text evidence="2">Belongs to the outer membrane factor (OMF) (TC 1.B.17) family.</text>
</comment>
<organism evidence="9">
    <name type="scientific">uncultured Dysgonomonas sp</name>
    <dbReference type="NCBI Taxonomy" id="206096"/>
    <lineage>
        <taxon>Bacteria</taxon>
        <taxon>Pseudomonadati</taxon>
        <taxon>Bacteroidota</taxon>
        <taxon>Bacteroidia</taxon>
        <taxon>Bacteroidales</taxon>
        <taxon>Dysgonomonadaceae</taxon>
        <taxon>Dysgonomonas</taxon>
        <taxon>environmental samples</taxon>
    </lineage>
</organism>
<evidence type="ECO:0000256" key="8">
    <source>
        <dbReference type="SAM" id="SignalP"/>
    </source>
</evidence>
<evidence type="ECO:0008006" key="10">
    <source>
        <dbReference type="Google" id="ProtNLM"/>
    </source>
</evidence>
<protein>
    <recommendedName>
        <fullName evidence="10">Outer membrane efflux protein</fullName>
    </recommendedName>
</protein>
<comment type="subcellular location">
    <subcellularLocation>
        <location evidence="1">Cell outer membrane</location>
    </subcellularLocation>
</comment>
<keyword evidence="6" id="KW-0472">Membrane</keyword>
<dbReference type="Gene3D" id="1.20.1600.10">
    <property type="entry name" value="Outer membrane efflux proteins (OEP)"/>
    <property type="match status" value="1"/>
</dbReference>
<keyword evidence="4" id="KW-1134">Transmembrane beta strand</keyword>